<dbReference type="Gene3D" id="3.40.630.30">
    <property type="match status" value="1"/>
</dbReference>
<dbReference type="GO" id="GO:0016747">
    <property type="term" value="F:acyltransferase activity, transferring groups other than amino-acyl groups"/>
    <property type="evidence" value="ECO:0007669"/>
    <property type="project" value="InterPro"/>
</dbReference>
<feature type="domain" description="N-acetyltransferase" evidence="3">
    <location>
        <begin position="8"/>
        <end position="161"/>
    </location>
</feature>
<dbReference type="InterPro" id="IPR050832">
    <property type="entry name" value="Bact_Acetyltransf"/>
</dbReference>
<dbReference type="AlphaFoldDB" id="A0A5C5VCR4"/>
<dbReference type="InterPro" id="IPR016181">
    <property type="entry name" value="Acyl_CoA_acyltransferase"/>
</dbReference>
<protein>
    <submittedName>
        <fullName evidence="4">Putative acetyltransferase</fullName>
    </submittedName>
</protein>
<keyword evidence="2" id="KW-0012">Acyltransferase</keyword>
<evidence type="ECO:0000256" key="2">
    <source>
        <dbReference type="ARBA" id="ARBA00023315"/>
    </source>
</evidence>
<dbReference type="Proteomes" id="UP000316714">
    <property type="component" value="Unassembled WGS sequence"/>
</dbReference>
<evidence type="ECO:0000313" key="5">
    <source>
        <dbReference type="Proteomes" id="UP000316714"/>
    </source>
</evidence>
<dbReference type="Pfam" id="PF00583">
    <property type="entry name" value="Acetyltransf_1"/>
    <property type="match status" value="1"/>
</dbReference>
<reference evidence="4 5" key="1">
    <citation type="submission" date="2019-02" db="EMBL/GenBank/DDBJ databases">
        <title>Deep-cultivation of Planctomycetes and their phenomic and genomic characterization uncovers novel biology.</title>
        <authorList>
            <person name="Wiegand S."/>
            <person name="Jogler M."/>
            <person name="Boedeker C."/>
            <person name="Pinto D."/>
            <person name="Vollmers J."/>
            <person name="Rivas-Marin E."/>
            <person name="Kohn T."/>
            <person name="Peeters S.H."/>
            <person name="Heuer A."/>
            <person name="Rast P."/>
            <person name="Oberbeckmann S."/>
            <person name="Bunk B."/>
            <person name="Jeske O."/>
            <person name="Meyerdierks A."/>
            <person name="Storesund J.E."/>
            <person name="Kallscheuer N."/>
            <person name="Luecker S."/>
            <person name="Lage O.M."/>
            <person name="Pohl T."/>
            <person name="Merkel B.J."/>
            <person name="Hornburger P."/>
            <person name="Mueller R.-W."/>
            <person name="Bruemmer F."/>
            <person name="Labrenz M."/>
            <person name="Spormann A.M."/>
            <person name="Op Den Camp H."/>
            <person name="Overmann J."/>
            <person name="Amann R."/>
            <person name="Jetten M.S.M."/>
            <person name="Mascher T."/>
            <person name="Medema M.H."/>
            <person name="Devos D.P."/>
            <person name="Kaster A.-K."/>
            <person name="Ovreas L."/>
            <person name="Rohde M."/>
            <person name="Galperin M.Y."/>
            <person name="Jogler C."/>
        </authorList>
    </citation>
    <scope>NUCLEOTIDE SEQUENCE [LARGE SCALE GENOMIC DNA]</scope>
    <source>
        <strain evidence="4 5">KOR34</strain>
    </source>
</reference>
<dbReference type="SUPFAM" id="SSF55729">
    <property type="entry name" value="Acyl-CoA N-acyltransferases (Nat)"/>
    <property type="match status" value="1"/>
</dbReference>
<dbReference type="CDD" id="cd04301">
    <property type="entry name" value="NAT_SF"/>
    <property type="match status" value="1"/>
</dbReference>
<sequence length="161" mass="17249">MAVDIVPINYRSPAHRWALVSLLDSYADTPQGSGTGMTDEARQNVSAMLEATPNACVLMAVDGDAPVGTAVCCQTFSTFSARPVLNLHDLVVAADRRGLGIGRRLMESVEAEARRRGCCYLTLEVVADNEQAKSLYRGCGFLGGDSANPPGAMLFWKKPLN</sequence>
<accession>A0A5C5VCR4</accession>
<keyword evidence="5" id="KW-1185">Reference proteome</keyword>
<organism evidence="4 5">
    <name type="scientific">Posidoniimonas corsicana</name>
    <dbReference type="NCBI Taxonomy" id="1938618"/>
    <lineage>
        <taxon>Bacteria</taxon>
        <taxon>Pseudomonadati</taxon>
        <taxon>Planctomycetota</taxon>
        <taxon>Planctomycetia</taxon>
        <taxon>Pirellulales</taxon>
        <taxon>Lacipirellulaceae</taxon>
        <taxon>Posidoniimonas</taxon>
    </lineage>
</organism>
<keyword evidence="1 4" id="KW-0808">Transferase</keyword>
<dbReference type="RefSeq" id="WP_197531145.1">
    <property type="nucleotide sequence ID" value="NZ_SIHJ01000001.1"/>
</dbReference>
<dbReference type="PROSITE" id="PS51186">
    <property type="entry name" value="GNAT"/>
    <property type="match status" value="1"/>
</dbReference>
<dbReference type="PANTHER" id="PTHR43877:SF2">
    <property type="entry name" value="AMINOALKYLPHOSPHONATE N-ACETYLTRANSFERASE-RELATED"/>
    <property type="match status" value="1"/>
</dbReference>
<comment type="caution">
    <text evidence="4">The sequence shown here is derived from an EMBL/GenBank/DDBJ whole genome shotgun (WGS) entry which is preliminary data.</text>
</comment>
<proteinExistence type="predicted"/>
<dbReference type="InterPro" id="IPR000182">
    <property type="entry name" value="GNAT_dom"/>
</dbReference>
<evidence type="ECO:0000256" key="1">
    <source>
        <dbReference type="ARBA" id="ARBA00022679"/>
    </source>
</evidence>
<gene>
    <name evidence="4" type="ORF">KOR34_09290</name>
</gene>
<evidence type="ECO:0000259" key="3">
    <source>
        <dbReference type="PROSITE" id="PS51186"/>
    </source>
</evidence>
<dbReference type="EMBL" id="SIHJ01000001">
    <property type="protein sequence ID" value="TWT36031.1"/>
    <property type="molecule type" value="Genomic_DNA"/>
</dbReference>
<evidence type="ECO:0000313" key="4">
    <source>
        <dbReference type="EMBL" id="TWT36031.1"/>
    </source>
</evidence>
<dbReference type="PANTHER" id="PTHR43877">
    <property type="entry name" value="AMINOALKYLPHOSPHONATE N-ACETYLTRANSFERASE-RELATED-RELATED"/>
    <property type="match status" value="1"/>
</dbReference>
<name>A0A5C5VCR4_9BACT</name>